<dbReference type="eggNOG" id="KOG3119">
    <property type="taxonomic scope" value="Eukaryota"/>
</dbReference>
<accession>H2ZLQ8</accession>
<evidence type="ECO:0000256" key="5">
    <source>
        <dbReference type="ARBA" id="ARBA00023242"/>
    </source>
</evidence>
<evidence type="ECO:0000259" key="7">
    <source>
        <dbReference type="PROSITE" id="PS50217"/>
    </source>
</evidence>
<proteinExistence type="inferred from homology"/>
<dbReference type="GO" id="GO:0007623">
    <property type="term" value="P:circadian rhythm"/>
    <property type="evidence" value="ECO:0007669"/>
    <property type="project" value="TreeGrafter"/>
</dbReference>
<keyword evidence="4" id="KW-0804">Transcription</keyword>
<dbReference type="InParanoid" id="H2ZLQ8"/>
<dbReference type="InterPro" id="IPR046347">
    <property type="entry name" value="bZIP_sf"/>
</dbReference>
<evidence type="ECO:0000256" key="3">
    <source>
        <dbReference type="ARBA" id="ARBA00023125"/>
    </source>
</evidence>
<protein>
    <recommendedName>
        <fullName evidence="7">BZIP domain-containing protein</fullName>
    </recommendedName>
</protein>
<evidence type="ECO:0000256" key="2">
    <source>
        <dbReference type="ARBA" id="ARBA00023015"/>
    </source>
</evidence>
<dbReference type="AlphaFoldDB" id="H2ZLQ8"/>
<dbReference type="PANTHER" id="PTHR15284:SF0">
    <property type="entry name" value="GH23983P"/>
    <property type="match status" value="1"/>
</dbReference>
<dbReference type="STRING" id="51511.ENSCSAVP00000018524"/>
<dbReference type="GeneTree" id="ENSGT00940000169039"/>
<feature type="domain" description="BZIP" evidence="7">
    <location>
        <begin position="23"/>
        <end position="67"/>
    </location>
</feature>
<comment type="similarity">
    <text evidence="1">Belongs to the bZIP family. NFIL3 subfamily.</text>
</comment>
<feature type="compositionally biased region" description="Basic and acidic residues" evidence="6">
    <location>
        <begin position="12"/>
        <end position="36"/>
    </location>
</feature>
<keyword evidence="2" id="KW-0805">Transcription regulation</keyword>
<evidence type="ECO:0000313" key="8">
    <source>
        <dbReference type="Ensembl" id="ENSCSAVP00000018524.1"/>
    </source>
</evidence>
<sequence length="587" mass="66870">TMMQRFSPGAEEENKQGKDYWMRRRKNNEAARRSREKRRMNDLLLERRVLQLTEENKQLRGQLVALKIKYGETDDIACYTWPEDSTNDANHMDGFSSQQFDASLSKMGDEKGGSWKRSSLNTSNLVTSLPQFSSRVFTNATGDTSATVLVNESVMSNSASNFPMLHLDQRVPFCLPQEDVANNDFRFSFPSSNDEEEKTLGNEEVAEFAEDSKSPEPAERTDSFARLNSLLRKTFPPSVAIALGALYSRYSNSSVANQATADFLLGGSNSDKSRLIDGCGIPKRAAVPSEKKVNGSSLERNPEALRVRTPKDNFVSVAETEIRRSDKLNKDKYLEVAKGRRTHENQEIDTLKKLNNFKHFPPEVERYAAMRNSPQKRKSSFQLPHKLRLKKASMQHSSLDETELDMNGETELERLSPADTRTRESLLQQDLETENAAKFRRFSYSDQETIRRMCYKDKEFSYFRSLKFTGGNQHRADEIASRDRQFSWQNDQEKYEFEKFRSGAISRSLNALSGLARDKIPSNLGIPENWWASRKLVQTNGQDAEMFSGFQGKLKGHHYLDSLRAKQSNGGSMFNHSNSLQDPLVAV</sequence>
<dbReference type="OMA" id="CYTWPED"/>
<name>H2ZLQ8_CIOSA</name>
<dbReference type="Pfam" id="PF07716">
    <property type="entry name" value="bZIP_2"/>
    <property type="match status" value="1"/>
</dbReference>
<dbReference type="InterPro" id="IPR004827">
    <property type="entry name" value="bZIP"/>
</dbReference>
<dbReference type="InterPro" id="IPR047106">
    <property type="entry name" value="NFIL3-like_bZIP"/>
</dbReference>
<evidence type="ECO:0000313" key="9">
    <source>
        <dbReference type="Proteomes" id="UP000007875"/>
    </source>
</evidence>
<reference evidence="8" key="3">
    <citation type="submission" date="2025-09" db="UniProtKB">
        <authorList>
            <consortium name="Ensembl"/>
        </authorList>
    </citation>
    <scope>IDENTIFICATION</scope>
</reference>
<dbReference type="Ensembl" id="ENSCSAVT00000018725.1">
    <property type="protein sequence ID" value="ENSCSAVP00000018524.1"/>
    <property type="gene ID" value="ENSCSAVG00000010876.1"/>
</dbReference>
<dbReference type="HOGENOM" id="CLU_466133_0_0_1"/>
<dbReference type="GO" id="GO:0005634">
    <property type="term" value="C:nucleus"/>
    <property type="evidence" value="ECO:0007669"/>
    <property type="project" value="TreeGrafter"/>
</dbReference>
<dbReference type="Proteomes" id="UP000007875">
    <property type="component" value="Unassembled WGS sequence"/>
</dbReference>
<evidence type="ECO:0000256" key="1">
    <source>
        <dbReference type="ARBA" id="ARBA00006079"/>
    </source>
</evidence>
<dbReference type="CDD" id="cd14694">
    <property type="entry name" value="bZIP_NFIL3"/>
    <property type="match status" value="1"/>
</dbReference>
<dbReference type="Gene3D" id="1.20.5.170">
    <property type="match status" value="1"/>
</dbReference>
<dbReference type="PROSITE" id="PS50217">
    <property type="entry name" value="BZIP"/>
    <property type="match status" value="1"/>
</dbReference>
<dbReference type="SMART" id="SM00338">
    <property type="entry name" value="BRLZ"/>
    <property type="match status" value="1"/>
</dbReference>
<organism evidence="8 9">
    <name type="scientific">Ciona savignyi</name>
    <name type="common">Pacific transparent sea squirt</name>
    <dbReference type="NCBI Taxonomy" id="51511"/>
    <lineage>
        <taxon>Eukaryota</taxon>
        <taxon>Metazoa</taxon>
        <taxon>Chordata</taxon>
        <taxon>Tunicata</taxon>
        <taxon>Ascidiacea</taxon>
        <taxon>Phlebobranchia</taxon>
        <taxon>Cionidae</taxon>
        <taxon>Ciona</taxon>
    </lineage>
</organism>
<keyword evidence="3" id="KW-0238">DNA-binding</keyword>
<reference evidence="9" key="1">
    <citation type="submission" date="2003-08" db="EMBL/GenBank/DDBJ databases">
        <authorList>
            <person name="Birren B."/>
            <person name="Nusbaum C."/>
            <person name="Abebe A."/>
            <person name="Abouelleil A."/>
            <person name="Adekoya E."/>
            <person name="Ait-zahra M."/>
            <person name="Allen N."/>
            <person name="Allen T."/>
            <person name="An P."/>
            <person name="Anderson M."/>
            <person name="Anderson S."/>
            <person name="Arachchi H."/>
            <person name="Armbruster J."/>
            <person name="Bachantsang P."/>
            <person name="Baldwin J."/>
            <person name="Barry A."/>
            <person name="Bayul T."/>
            <person name="Blitshsteyn B."/>
            <person name="Bloom T."/>
            <person name="Blye J."/>
            <person name="Boguslavskiy L."/>
            <person name="Borowsky M."/>
            <person name="Boukhgalter B."/>
            <person name="Brunache A."/>
            <person name="Butler J."/>
            <person name="Calixte N."/>
            <person name="Calvo S."/>
            <person name="Camarata J."/>
            <person name="Campo K."/>
            <person name="Chang J."/>
            <person name="Cheshatsang Y."/>
            <person name="Citroen M."/>
            <person name="Collymore A."/>
            <person name="Considine T."/>
            <person name="Cook A."/>
            <person name="Cooke P."/>
            <person name="Corum B."/>
            <person name="Cuomo C."/>
            <person name="David R."/>
            <person name="Dawoe T."/>
            <person name="Degray S."/>
            <person name="Dodge S."/>
            <person name="Dooley K."/>
            <person name="Dorje P."/>
            <person name="Dorjee K."/>
            <person name="Dorris L."/>
            <person name="Duffey N."/>
            <person name="Dupes A."/>
            <person name="Elkins T."/>
            <person name="Engels R."/>
            <person name="Erickson J."/>
            <person name="Farina A."/>
            <person name="Faro S."/>
            <person name="Ferreira P."/>
            <person name="Fischer H."/>
            <person name="Fitzgerald M."/>
            <person name="Foley K."/>
            <person name="Gage D."/>
            <person name="Galagan J."/>
            <person name="Gearin G."/>
            <person name="Gnerre S."/>
            <person name="Gnirke A."/>
            <person name="Goyette A."/>
            <person name="Graham J."/>
            <person name="Grandbois E."/>
            <person name="Gyaltsen K."/>
            <person name="Hafez N."/>
            <person name="Hagopian D."/>
            <person name="Hagos B."/>
            <person name="Hall J."/>
            <person name="Hatcher B."/>
            <person name="Heller A."/>
            <person name="Higgins H."/>
            <person name="Honan T."/>
            <person name="Horn A."/>
            <person name="Houde N."/>
            <person name="Hughes L."/>
            <person name="Hulme W."/>
            <person name="Husby E."/>
            <person name="Iliev I."/>
            <person name="Jaffe D."/>
            <person name="Jones C."/>
            <person name="Kamal M."/>
            <person name="Kamat A."/>
            <person name="Kamvysselis M."/>
            <person name="Karlsson E."/>
            <person name="Kells C."/>
            <person name="Kieu A."/>
            <person name="Kisner P."/>
            <person name="Kodira C."/>
            <person name="Kulbokas E."/>
            <person name="Labutti K."/>
            <person name="Lama D."/>
            <person name="Landers T."/>
            <person name="Leger J."/>
            <person name="Levine S."/>
            <person name="Lewis D."/>
            <person name="Lewis T."/>
            <person name="Lindblad-toh K."/>
            <person name="Liu X."/>
            <person name="Lokyitsang T."/>
            <person name="Lokyitsang Y."/>
            <person name="Lucien O."/>
            <person name="Lui A."/>
            <person name="Ma L.J."/>
            <person name="Mabbitt R."/>
            <person name="Macdonald J."/>
            <person name="Maclean C."/>
            <person name="Major J."/>
            <person name="Manning J."/>
            <person name="Marabella R."/>
            <person name="Maru K."/>
            <person name="Matthews C."/>
            <person name="Mauceli E."/>
            <person name="Mccarthy M."/>
            <person name="Mcdonough S."/>
            <person name="Mcghee T."/>
            <person name="Meldrim J."/>
            <person name="Meneus L."/>
            <person name="Mesirov J."/>
            <person name="Mihalev A."/>
            <person name="Mihova T."/>
            <person name="Mikkelsen T."/>
            <person name="Mlenga V."/>
            <person name="Moru K."/>
            <person name="Mozes J."/>
            <person name="Mulrain L."/>
            <person name="Munson G."/>
            <person name="Naylor J."/>
            <person name="Newes C."/>
            <person name="Nguyen C."/>
            <person name="Nguyen N."/>
            <person name="Nguyen T."/>
            <person name="Nicol R."/>
            <person name="Nielsen C."/>
            <person name="Nizzari M."/>
            <person name="Norbu C."/>
            <person name="Norbu N."/>
            <person name="O'donnell P."/>
            <person name="Okoawo O."/>
            <person name="O'leary S."/>
            <person name="Omotosho B."/>
            <person name="O'neill K."/>
            <person name="Osman S."/>
            <person name="Parker S."/>
            <person name="Perrin D."/>
            <person name="Phunkhang P."/>
            <person name="Piqani B."/>
            <person name="Purcell S."/>
            <person name="Rachupka T."/>
            <person name="Ramasamy U."/>
            <person name="Rameau R."/>
            <person name="Ray V."/>
            <person name="Raymond C."/>
            <person name="Retta R."/>
            <person name="Richardson S."/>
            <person name="Rise C."/>
            <person name="Rodriguez J."/>
            <person name="Rogers J."/>
            <person name="Rogov P."/>
            <person name="Rutman M."/>
            <person name="Schupbach R."/>
            <person name="Seaman C."/>
            <person name="Settipalli S."/>
            <person name="Sharpe T."/>
            <person name="Sheridan J."/>
            <person name="Sherpa N."/>
            <person name="Shi J."/>
            <person name="Smirnov S."/>
            <person name="Smith C."/>
            <person name="Sougnez C."/>
            <person name="Spencer B."/>
            <person name="Stalker J."/>
            <person name="Stange-thomann N."/>
            <person name="Stavropoulos S."/>
            <person name="Stetson K."/>
            <person name="Stone C."/>
            <person name="Stone S."/>
            <person name="Stubbs M."/>
            <person name="Talamas J."/>
            <person name="Tchuinga P."/>
            <person name="Tenzing P."/>
            <person name="Tesfaye S."/>
            <person name="Theodore J."/>
            <person name="Thoulutsang Y."/>
            <person name="Topham K."/>
            <person name="Towey S."/>
            <person name="Tsamla T."/>
            <person name="Tsomo N."/>
            <person name="Vallee D."/>
            <person name="Vassiliev H."/>
            <person name="Venkataraman V."/>
            <person name="Vinson J."/>
            <person name="Vo A."/>
            <person name="Wade C."/>
            <person name="Wang S."/>
            <person name="Wangchuk T."/>
            <person name="Wangdi T."/>
            <person name="Whittaker C."/>
            <person name="Wilkinson J."/>
            <person name="Wu Y."/>
            <person name="Wyman D."/>
            <person name="Yadav S."/>
            <person name="Yang S."/>
            <person name="Yang X."/>
            <person name="Yeager S."/>
            <person name="Yee E."/>
            <person name="Young G."/>
            <person name="Zainoun J."/>
            <person name="Zembeck L."/>
            <person name="Zimmer A."/>
            <person name="Zody M."/>
            <person name="Lander E."/>
        </authorList>
    </citation>
    <scope>NUCLEOTIDE SEQUENCE [LARGE SCALE GENOMIC DNA]</scope>
</reference>
<dbReference type="GO" id="GO:0003700">
    <property type="term" value="F:DNA-binding transcription factor activity"/>
    <property type="evidence" value="ECO:0007669"/>
    <property type="project" value="InterPro"/>
</dbReference>
<keyword evidence="9" id="KW-1185">Reference proteome</keyword>
<evidence type="ECO:0000256" key="6">
    <source>
        <dbReference type="SAM" id="MobiDB-lite"/>
    </source>
</evidence>
<dbReference type="PANTHER" id="PTHR15284">
    <property type="entry name" value="NUCLEAR FACTOR INTERLEUKIN-3-REGULATED PROTEIN"/>
    <property type="match status" value="1"/>
</dbReference>
<dbReference type="FunFam" id="1.20.5.170:FF:000025">
    <property type="entry name" value="nuclear factor interleukin-3-regulated protein-like"/>
    <property type="match status" value="1"/>
</dbReference>
<keyword evidence="5" id="KW-0539">Nucleus</keyword>
<feature type="region of interest" description="Disordered" evidence="6">
    <location>
        <begin position="1"/>
        <end position="36"/>
    </location>
</feature>
<evidence type="ECO:0000256" key="4">
    <source>
        <dbReference type="ARBA" id="ARBA00023163"/>
    </source>
</evidence>
<dbReference type="InterPro" id="IPR047229">
    <property type="entry name" value="NFIL3-like"/>
</dbReference>
<dbReference type="SUPFAM" id="SSF57959">
    <property type="entry name" value="Leucine zipper domain"/>
    <property type="match status" value="1"/>
</dbReference>
<dbReference type="PROSITE" id="PS00036">
    <property type="entry name" value="BZIP_BASIC"/>
    <property type="match status" value="1"/>
</dbReference>
<reference evidence="8" key="2">
    <citation type="submission" date="2025-08" db="UniProtKB">
        <authorList>
            <consortium name="Ensembl"/>
        </authorList>
    </citation>
    <scope>IDENTIFICATION</scope>
</reference>
<dbReference type="GO" id="GO:0003677">
    <property type="term" value="F:DNA binding"/>
    <property type="evidence" value="ECO:0007669"/>
    <property type="project" value="UniProtKB-KW"/>
</dbReference>